<evidence type="ECO:0000256" key="1">
    <source>
        <dbReference type="SAM" id="Phobius"/>
    </source>
</evidence>
<keyword evidence="3" id="KW-1185">Reference proteome</keyword>
<keyword evidence="1" id="KW-0472">Membrane</keyword>
<feature type="transmembrane region" description="Helical" evidence="1">
    <location>
        <begin position="66"/>
        <end position="91"/>
    </location>
</feature>
<protein>
    <submittedName>
        <fullName evidence="2">Uncharacterized protein</fullName>
    </submittedName>
</protein>
<keyword evidence="1" id="KW-1133">Transmembrane helix</keyword>
<dbReference type="EMBL" id="OOIL02001545">
    <property type="protein sequence ID" value="VFQ76442.1"/>
    <property type="molecule type" value="Genomic_DNA"/>
</dbReference>
<gene>
    <name evidence="2" type="ORF">CCAM_LOCUS18218</name>
</gene>
<evidence type="ECO:0000313" key="2">
    <source>
        <dbReference type="EMBL" id="VFQ76442.1"/>
    </source>
</evidence>
<proteinExistence type="predicted"/>
<evidence type="ECO:0000313" key="3">
    <source>
        <dbReference type="Proteomes" id="UP000595140"/>
    </source>
</evidence>
<dbReference type="Proteomes" id="UP000595140">
    <property type="component" value="Unassembled WGS sequence"/>
</dbReference>
<keyword evidence="1" id="KW-0812">Transmembrane</keyword>
<accession>A0A484LIZ5</accession>
<name>A0A484LIZ5_9ASTE</name>
<organism evidence="2 3">
    <name type="scientific">Cuscuta campestris</name>
    <dbReference type="NCBI Taxonomy" id="132261"/>
    <lineage>
        <taxon>Eukaryota</taxon>
        <taxon>Viridiplantae</taxon>
        <taxon>Streptophyta</taxon>
        <taxon>Embryophyta</taxon>
        <taxon>Tracheophyta</taxon>
        <taxon>Spermatophyta</taxon>
        <taxon>Magnoliopsida</taxon>
        <taxon>eudicotyledons</taxon>
        <taxon>Gunneridae</taxon>
        <taxon>Pentapetalae</taxon>
        <taxon>asterids</taxon>
        <taxon>lamiids</taxon>
        <taxon>Solanales</taxon>
        <taxon>Convolvulaceae</taxon>
        <taxon>Cuscuteae</taxon>
        <taxon>Cuscuta</taxon>
        <taxon>Cuscuta subgen. Grammica</taxon>
        <taxon>Cuscuta sect. Cleistogrammica</taxon>
    </lineage>
</organism>
<dbReference type="AlphaFoldDB" id="A0A484LIZ5"/>
<sequence>MLNNLWLDIIVRIPSVNQDGELLPLDGGAWWLRRVGKMFLVGDRSSGSLVLTGTGVDKGLLLGSFFVAYCLSSLNLASLMALAISVGFKILCSA</sequence>
<reference evidence="2 3" key="1">
    <citation type="submission" date="2018-04" db="EMBL/GenBank/DDBJ databases">
        <authorList>
            <person name="Vogel A."/>
        </authorList>
    </citation>
    <scope>NUCLEOTIDE SEQUENCE [LARGE SCALE GENOMIC DNA]</scope>
</reference>